<evidence type="ECO:0000256" key="5">
    <source>
        <dbReference type="ARBA" id="ARBA00012792"/>
    </source>
</evidence>
<comment type="similarity">
    <text evidence="4">Belongs to the succinate dehydrogenase/fumarate reductase iron-sulfur protein family.</text>
</comment>
<dbReference type="Pfam" id="PF13183">
    <property type="entry name" value="Fer4_8"/>
    <property type="match status" value="1"/>
</dbReference>
<dbReference type="PANTHER" id="PTHR11921:SF29">
    <property type="entry name" value="SUCCINATE DEHYDROGENASE [UBIQUINONE] IRON-SULFUR SUBUNIT, MITOCHONDRIAL"/>
    <property type="match status" value="1"/>
</dbReference>
<gene>
    <name evidence="17" type="ORF">ENT89_03820</name>
</gene>
<comment type="caution">
    <text evidence="17">The sequence shown here is derived from an EMBL/GenBank/DDBJ whole genome shotgun (WGS) entry which is preliminary data.</text>
</comment>
<evidence type="ECO:0000313" key="17">
    <source>
        <dbReference type="EMBL" id="HGU59299.1"/>
    </source>
</evidence>
<feature type="domain" description="4Fe-4S ferredoxin-type" evidence="16">
    <location>
        <begin position="140"/>
        <end position="160"/>
    </location>
</feature>
<dbReference type="InterPro" id="IPR009051">
    <property type="entry name" value="Helical_ferredxn"/>
</dbReference>
<dbReference type="FunFam" id="1.10.1060.10:FF:000003">
    <property type="entry name" value="Succinate dehydrogenase iron-sulfur subunit"/>
    <property type="match status" value="1"/>
</dbReference>
<reference evidence="17" key="1">
    <citation type="journal article" date="2020" name="mSystems">
        <title>Genome- and Community-Level Interaction Insights into Carbon Utilization and Element Cycling Functions of Hydrothermarchaeota in Hydrothermal Sediment.</title>
        <authorList>
            <person name="Zhou Z."/>
            <person name="Liu Y."/>
            <person name="Xu W."/>
            <person name="Pan J."/>
            <person name="Luo Z.H."/>
            <person name="Li M."/>
        </authorList>
    </citation>
    <scope>NUCLEOTIDE SEQUENCE [LARGE SCALE GENOMIC DNA]</scope>
    <source>
        <strain evidence="17">SpSt-62</strain>
    </source>
</reference>
<dbReference type="GO" id="GO:0051538">
    <property type="term" value="F:3 iron, 4 sulfur cluster binding"/>
    <property type="evidence" value="ECO:0007669"/>
    <property type="project" value="UniProtKB-KW"/>
</dbReference>
<dbReference type="Gene3D" id="3.10.20.30">
    <property type="match status" value="1"/>
</dbReference>
<dbReference type="InterPro" id="IPR004489">
    <property type="entry name" value="Succ_DH/fum_Rdtase_Fe-S"/>
</dbReference>
<keyword evidence="7" id="KW-0816">Tricarboxylic acid cycle</keyword>
<dbReference type="PROSITE" id="PS51085">
    <property type="entry name" value="2FE2S_FER_2"/>
    <property type="match status" value="1"/>
</dbReference>
<dbReference type="GO" id="GO:0051537">
    <property type="term" value="F:2 iron, 2 sulfur cluster binding"/>
    <property type="evidence" value="ECO:0007669"/>
    <property type="project" value="UniProtKB-KW"/>
</dbReference>
<evidence type="ECO:0000259" key="15">
    <source>
        <dbReference type="PROSITE" id="PS51085"/>
    </source>
</evidence>
<dbReference type="CDD" id="cd00207">
    <property type="entry name" value="fer2"/>
    <property type="match status" value="1"/>
</dbReference>
<dbReference type="PROSITE" id="PS00198">
    <property type="entry name" value="4FE4S_FER_1"/>
    <property type="match status" value="1"/>
</dbReference>
<evidence type="ECO:0000256" key="13">
    <source>
        <dbReference type="ARBA" id="ARBA00023291"/>
    </source>
</evidence>
<evidence type="ECO:0000256" key="3">
    <source>
        <dbReference type="ARBA" id="ARBA00005163"/>
    </source>
</evidence>
<keyword evidence="12" id="KW-0411">Iron-sulfur</keyword>
<keyword evidence="9" id="KW-0479">Metal-binding</keyword>
<dbReference type="InterPro" id="IPR012675">
    <property type="entry name" value="Beta-grasp_dom_sf"/>
</dbReference>
<evidence type="ECO:0000256" key="1">
    <source>
        <dbReference type="ARBA" id="ARBA00001927"/>
    </source>
</evidence>
<dbReference type="EMBL" id="DTAK01000022">
    <property type="protein sequence ID" value="HGU59299.1"/>
    <property type="molecule type" value="Genomic_DNA"/>
</dbReference>
<dbReference type="NCBIfam" id="NF004616">
    <property type="entry name" value="PRK05950.1"/>
    <property type="match status" value="1"/>
</dbReference>
<evidence type="ECO:0000256" key="4">
    <source>
        <dbReference type="ARBA" id="ARBA00009433"/>
    </source>
</evidence>
<dbReference type="InterPro" id="IPR001041">
    <property type="entry name" value="2Fe-2S_ferredoxin-type"/>
</dbReference>
<proteinExistence type="inferred from homology"/>
<evidence type="ECO:0000256" key="10">
    <source>
        <dbReference type="ARBA" id="ARBA00023002"/>
    </source>
</evidence>
<accession>A0A7C4WBT7</accession>
<keyword evidence="11" id="KW-0408">Iron</keyword>
<organism evidence="17">
    <name type="scientific">Geoglobus ahangari</name>
    <dbReference type="NCBI Taxonomy" id="113653"/>
    <lineage>
        <taxon>Archaea</taxon>
        <taxon>Methanobacteriati</taxon>
        <taxon>Methanobacteriota</taxon>
        <taxon>Archaeoglobi</taxon>
        <taxon>Archaeoglobales</taxon>
        <taxon>Archaeoglobaceae</taxon>
        <taxon>Geoglobus</taxon>
    </lineage>
</organism>
<dbReference type="GO" id="GO:0051539">
    <property type="term" value="F:4 iron, 4 sulfur cluster binding"/>
    <property type="evidence" value="ECO:0007669"/>
    <property type="project" value="UniProtKB-KW"/>
</dbReference>
<dbReference type="NCBIfam" id="TIGR00384">
    <property type="entry name" value="dhsB"/>
    <property type="match status" value="1"/>
</dbReference>
<comment type="cofactor">
    <cofactor evidence="2">
        <name>[4Fe-4S] cluster</name>
        <dbReference type="ChEBI" id="CHEBI:49883"/>
    </cofactor>
</comment>
<dbReference type="InterPro" id="IPR025192">
    <property type="entry name" value="Succ_DH/fum_Rdtase_N"/>
</dbReference>
<feature type="domain" description="2Fe-2S ferredoxin-type" evidence="15">
    <location>
        <begin position="1"/>
        <end position="92"/>
    </location>
</feature>
<comment type="cofactor">
    <cofactor evidence="1">
        <name>[3Fe-4S] cluster</name>
        <dbReference type="ChEBI" id="CHEBI:21137"/>
    </cofactor>
</comment>
<dbReference type="PROSITE" id="PS00197">
    <property type="entry name" value="2FE2S_FER_1"/>
    <property type="match status" value="1"/>
</dbReference>
<dbReference type="GO" id="GO:0009055">
    <property type="term" value="F:electron transfer activity"/>
    <property type="evidence" value="ECO:0007669"/>
    <property type="project" value="InterPro"/>
</dbReference>
<evidence type="ECO:0000256" key="8">
    <source>
        <dbReference type="ARBA" id="ARBA00022714"/>
    </source>
</evidence>
<dbReference type="InterPro" id="IPR017896">
    <property type="entry name" value="4Fe4S_Fe-S-bd"/>
</dbReference>
<evidence type="ECO:0000256" key="14">
    <source>
        <dbReference type="ARBA" id="ARBA00034078"/>
    </source>
</evidence>
<dbReference type="AlphaFoldDB" id="A0A7C4WBT7"/>
<dbReference type="SUPFAM" id="SSF54292">
    <property type="entry name" value="2Fe-2S ferredoxin-like"/>
    <property type="match status" value="1"/>
</dbReference>
<dbReference type="GO" id="GO:0046872">
    <property type="term" value="F:metal ion binding"/>
    <property type="evidence" value="ECO:0007669"/>
    <property type="project" value="UniProtKB-KW"/>
</dbReference>
<name>A0A7C4WBT7_9EURY</name>
<dbReference type="GO" id="GO:0008177">
    <property type="term" value="F:succinate dehydrogenase (quinone) activity"/>
    <property type="evidence" value="ECO:0007669"/>
    <property type="project" value="UniProtKB-EC"/>
</dbReference>
<dbReference type="PROSITE" id="PS51379">
    <property type="entry name" value="4FE4S_FER_2"/>
    <property type="match status" value="1"/>
</dbReference>
<dbReference type="InterPro" id="IPR050573">
    <property type="entry name" value="SDH/FRD_Iron-Sulfur"/>
</dbReference>
<keyword evidence="8" id="KW-0001">2Fe-2S</keyword>
<evidence type="ECO:0000256" key="6">
    <source>
        <dbReference type="ARBA" id="ARBA00022485"/>
    </source>
</evidence>
<dbReference type="SUPFAM" id="SSF46548">
    <property type="entry name" value="alpha-helical ferredoxin"/>
    <property type="match status" value="1"/>
</dbReference>
<dbReference type="GO" id="GO:0006099">
    <property type="term" value="P:tricarboxylic acid cycle"/>
    <property type="evidence" value="ECO:0007669"/>
    <property type="project" value="UniProtKB-KW"/>
</dbReference>
<evidence type="ECO:0000259" key="16">
    <source>
        <dbReference type="PROSITE" id="PS51379"/>
    </source>
</evidence>
<keyword evidence="6" id="KW-0004">4Fe-4S</keyword>
<keyword evidence="13" id="KW-0003">3Fe-4S</keyword>
<evidence type="ECO:0000256" key="2">
    <source>
        <dbReference type="ARBA" id="ARBA00001966"/>
    </source>
</evidence>
<evidence type="ECO:0000256" key="9">
    <source>
        <dbReference type="ARBA" id="ARBA00022723"/>
    </source>
</evidence>
<keyword evidence="10" id="KW-0560">Oxidoreductase</keyword>
<dbReference type="PANTHER" id="PTHR11921">
    <property type="entry name" value="SUCCINATE DEHYDROGENASE IRON-SULFUR PROTEIN"/>
    <property type="match status" value="1"/>
</dbReference>
<dbReference type="InterPro" id="IPR006058">
    <property type="entry name" value="2Fe2S_fd_BS"/>
</dbReference>
<dbReference type="GO" id="GO:0022904">
    <property type="term" value="P:respiratory electron transport chain"/>
    <property type="evidence" value="ECO:0007669"/>
    <property type="project" value="TreeGrafter"/>
</dbReference>
<dbReference type="InterPro" id="IPR036010">
    <property type="entry name" value="2Fe-2S_ferredoxin-like_sf"/>
</dbReference>
<dbReference type="Gene3D" id="1.10.1060.10">
    <property type="entry name" value="Alpha-helical ferredoxin"/>
    <property type="match status" value="1"/>
</dbReference>
<dbReference type="EC" id="1.3.5.1" evidence="5"/>
<evidence type="ECO:0000256" key="12">
    <source>
        <dbReference type="ARBA" id="ARBA00023014"/>
    </source>
</evidence>
<protein>
    <recommendedName>
        <fullName evidence="5">succinate dehydrogenase</fullName>
        <ecNumber evidence="5">1.3.5.1</ecNumber>
    </recommendedName>
</protein>
<sequence>MEVTLKVFRFNPEKDKKPRFQEYRVTVDRYTRVLEALLWVKENVDPSLSFRYSCRMAMCGSCAMLINGKPRLACKTIIGNLKTSVIELRPLPKFNVVRDLVVEMSDFFENHRSVKPYLIREDVEEQENPTNFYLQTPEELQKYVRFAYCIMCGLCSASCPIFKSGGKYLGPQAIAQAYRYILDSRDEGLDARREILNSEEGVWHCHFAGECSEACPKGVEPAEAIQRLRRLLL</sequence>
<dbReference type="InterPro" id="IPR017900">
    <property type="entry name" value="4Fe4S_Fe_S_CS"/>
</dbReference>
<dbReference type="Pfam" id="PF13085">
    <property type="entry name" value="Fer2_3"/>
    <property type="match status" value="1"/>
</dbReference>
<evidence type="ECO:0000256" key="7">
    <source>
        <dbReference type="ARBA" id="ARBA00022532"/>
    </source>
</evidence>
<comment type="cofactor">
    <cofactor evidence="14">
        <name>[2Fe-2S] cluster</name>
        <dbReference type="ChEBI" id="CHEBI:190135"/>
    </cofactor>
</comment>
<evidence type="ECO:0000256" key="11">
    <source>
        <dbReference type="ARBA" id="ARBA00023004"/>
    </source>
</evidence>
<comment type="pathway">
    <text evidence="3">Carbohydrate metabolism; tricarboxylic acid cycle.</text>
</comment>